<dbReference type="InterPro" id="IPR006091">
    <property type="entry name" value="Acyl-CoA_Oxase/DH_mid-dom"/>
</dbReference>
<dbReference type="InterPro" id="IPR009075">
    <property type="entry name" value="AcylCo_DH/oxidase_C"/>
</dbReference>
<dbReference type="Gene3D" id="1.10.540.10">
    <property type="entry name" value="Acyl-CoA dehydrogenase/oxidase, N-terminal domain"/>
    <property type="match status" value="1"/>
</dbReference>
<comment type="cofactor">
    <cofactor evidence="1 6">
        <name>FAD</name>
        <dbReference type="ChEBI" id="CHEBI:57692"/>
    </cofactor>
</comment>
<dbReference type="InterPro" id="IPR037069">
    <property type="entry name" value="AcylCoA_DH/ox_N_sf"/>
</dbReference>
<dbReference type="Pfam" id="PF00441">
    <property type="entry name" value="Acyl-CoA_dh_1"/>
    <property type="match status" value="1"/>
</dbReference>
<protein>
    <submittedName>
        <fullName evidence="10">Acyl-CoA dehydrogenase family protein</fullName>
        <ecNumber evidence="10">1.-.-.-</ecNumber>
    </submittedName>
</protein>
<dbReference type="Gene3D" id="2.40.110.10">
    <property type="entry name" value="Butyryl-CoA Dehydrogenase, subunit A, domain 2"/>
    <property type="match status" value="1"/>
</dbReference>
<dbReference type="InterPro" id="IPR036250">
    <property type="entry name" value="AcylCo_DH-like_C"/>
</dbReference>
<dbReference type="SUPFAM" id="SSF47203">
    <property type="entry name" value="Acyl-CoA dehydrogenase C-terminal domain-like"/>
    <property type="match status" value="1"/>
</dbReference>
<dbReference type="PANTHER" id="PTHR43884:SF20">
    <property type="entry name" value="ACYL-COA DEHYDROGENASE FADE28"/>
    <property type="match status" value="1"/>
</dbReference>
<dbReference type="GO" id="GO:0016491">
    <property type="term" value="F:oxidoreductase activity"/>
    <property type="evidence" value="ECO:0007669"/>
    <property type="project" value="UniProtKB-KW"/>
</dbReference>
<evidence type="ECO:0000259" key="9">
    <source>
        <dbReference type="Pfam" id="PF02771"/>
    </source>
</evidence>
<comment type="similarity">
    <text evidence="2 6">Belongs to the acyl-CoA dehydrogenase family.</text>
</comment>
<evidence type="ECO:0000256" key="5">
    <source>
        <dbReference type="ARBA" id="ARBA00023002"/>
    </source>
</evidence>
<evidence type="ECO:0000259" key="8">
    <source>
        <dbReference type="Pfam" id="PF02770"/>
    </source>
</evidence>
<organism evidence="10 11">
    <name type="scientific">Lacimonas salitolerans</name>
    <dbReference type="NCBI Taxonomy" id="1323750"/>
    <lineage>
        <taxon>Bacteria</taxon>
        <taxon>Pseudomonadati</taxon>
        <taxon>Pseudomonadota</taxon>
        <taxon>Alphaproteobacteria</taxon>
        <taxon>Rhodobacterales</taxon>
        <taxon>Paracoccaceae</taxon>
        <taxon>Lacimonas</taxon>
    </lineage>
</organism>
<proteinExistence type="inferred from homology"/>
<keyword evidence="4 6" id="KW-0274">FAD</keyword>
<keyword evidence="11" id="KW-1185">Reference proteome</keyword>
<dbReference type="Pfam" id="PF02770">
    <property type="entry name" value="Acyl-CoA_dh_M"/>
    <property type="match status" value="1"/>
</dbReference>
<evidence type="ECO:0000256" key="6">
    <source>
        <dbReference type="RuleBase" id="RU362125"/>
    </source>
</evidence>
<name>A0ABW4EF67_9RHOB</name>
<evidence type="ECO:0000256" key="4">
    <source>
        <dbReference type="ARBA" id="ARBA00022827"/>
    </source>
</evidence>
<dbReference type="InterPro" id="IPR013786">
    <property type="entry name" value="AcylCoA_DH/ox_N"/>
</dbReference>
<dbReference type="InterPro" id="IPR009100">
    <property type="entry name" value="AcylCoA_DH/oxidase_NM_dom_sf"/>
</dbReference>
<evidence type="ECO:0000256" key="3">
    <source>
        <dbReference type="ARBA" id="ARBA00022630"/>
    </source>
</evidence>
<dbReference type="EC" id="1.-.-.-" evidence="10"/>
<dbReference type="Pfam" id="PF02771">
    <property type="entry name" value="Acyl-CoA_dh_N"/>
    <property type="match status" value="1"/>
</dbReference>
<gene>
    <name evidence="10" type="ORF">ACFTOW_06075</name>
</gene>
<sequence length="377" mass="39497">MTSLLETEDEVMLRDAAHGFVTDSAPVSKLRASRDAGRAFDPALWAEMAQMGWTGVLVPEDCGGADMGHRAAGILAEEMGRTLAASPFLSTAVVAATTLRGVATDRARDALGKIAGGDLIYALAVDEGRKHAPDATAMQAERSGNGFRLSGVKTFVADGASADRVLVLARTAGAAGDAQGLTLFDIDAARAGLTRDRLDTVDARDHARLTFDTVEATGDDVLGEVNNGMAILQSGLRAGQAAMAAELLGVAGGAYAMTVGYLKERRQFDRTIGSFQSLQHRAAHLWAEIEVTASAIANAGRVLDETPDQAQLAVSLAKARAAQTADLAVREGVQMHGGIGMTDAYDIGFYMKRARVGTEWLGDYGYHAAQVAAARGF</sequence>
<accession>A0ABW4EF67</accession>
<dbReference type="RefSeq" id="WP_379914113.1">
    <property type="nucleotide sequence ID" value="NZ_JBHUDD010000042.1"/>
</dbReference>
<keyword evidence="3 6" id="KW-0285">Flavoprotein</keyword>
<comment type="caution">
    <text evidence="10">The sequence shown here is derived from an EMBL/GenBank/DDBJ whole genome shotgun (WGS) entry which is preliminary data.</text>
</comment>
<reference evidence="11" key="1">
    <citation type="journal article" date="2019" name="Int. J. Syst. Evol. Microbiol.">
        <title>The Global Catalogue of Microorganisms (GCM) 10K type strain sequencing project: providing services to taxonomists for standard genome sequencing and annotation.</title>
        <authorList>
            <consortium name="The Broad Institute Genomics Platform"/>
            <consortium name="The Broad Institute Genome Sequencing Center for Infectious Disease"/>
            <person name="Wu L."/>
            <person name="Ma J."/>
        </authorList>
    </citation>
    <scope>NUCLEOTIDE SEQUENCE [LARGE SCALE GENOMIC DNA]</scope>
    <source>
        <strain evidence="11">CGMCC 1.12477</strain>
    </source>
</reference>
<feature type="domain" description="Acyl-CoA dehydrogenase/oxidase C-terminal" evidence="7">
    <location>
        <begin position="226"/>
        <end position="373"/>
    </location>
</feature>
<feature type="domain" description="Acyl-CoA dehydrogenase/oxidase N-terminal" evidence="9">
    <location>
        <begin position="7"/>
        <end position="109"/>
    </location>
</feature>
<feature type="domain" description="Acyl-CoA oxidase/dehydrogenase middle" evidence="8">
    <location>
        <begin position="135"/>
        <end position="214"/>
    </location>
</feature>
<dbReference type="InterPro" id="IPR046373">
    <property type="entry name" value="Acyl-CoA_Oxase/DH_mid-dom_sf"/>
</dbReference>
<dbReference type="Proteomes" id="UP001597186">
    <property type="component" value="Unassembled WGS sequence"/>
</dbReference>
<evidence type="ECO:0000313" key="10">
    <source>
        <dbReference type="EMBL" id="MFD1508964.1"/>
    </source>
</evidence>
<dbReference type="SUPFAM" id="SSF56645">
    <property type="entry name" value="Acyl-CoA dehydrogenase NM domain-like"/>
    <property type="match status" value="1"/>
</dbReference>
<evidence type="ECO:0000256" key="1">
    <source>
        <dbReference type="ARBA" id="ARBA00001974"/>
    </source>
</evidence>
<dbReference type="Gene3D" id="1.20.140.10">
    <property type="entry name" value="Butyryl-CoA Dehydrogenase, subunit A, domain 3"/>
    <property type="match status" value="1"/>
</dbReference>
<keyword evidence="5 6" id="KW-0560">Oxidoreductase</keyword>
<dbReference type="EMBL" id="JBHUDD010000042">
    <property type="protein sequence ID" value="MFD1508964.1"/>
    <property type="molecule type" value="Genomic_DNA"/>
</dbReference>
<evidence type="ECO:0000313" key="11">
    <source>
        <dbReference type="Proteomes" id="UP001597186"/>
    </source>
</evidence>
<evidence type="ECO:0000259" key="7">
    <source>
        <dbReference type="Pfam" id="PF00441"/>
    </source>
</evidence>
<dbReference type="PANTHER" id="PTHR43884">
    <property type="entry name" value="ACYL-COA DEHYDROGENASE"/>
    <property type="match status" value="1"/>
</dbReference>
<dbReference type="CDD" id="cd00567">
    <property type="entry name" value="ACAD"/>
    <property type="match status" value="1"/>
</dbReference>
<evidence type="ECO:0000256" key="2">
    <source>
        <dbReference type="ARBA" id="ARBA00009347"/>
    </source>
</evidence>